<keyword evidence="2" id="KW-0285">Flavoprotein</keyword>
<gene>
    <name evidence="8" type="ORF">PAC_19108</name>
</gene>
<organism evidence="8 9">
    <name type="scientific">Phialocephala subalpina</name>
    <dbReference type="NCBI Taxonomy" id="576137"/>
    <lineage>
        <taxon>Eukaryota</taxon>
        <taxon>Fungi</taxon>
        <taxon>Dikarya</taxon>
        <taxon>Ascomycota</taxon>
        <taxon>Pezizomycotina</taxon>
        <taxon>Leotiomycetes</taxon>
        <taxon>Helotiales</taxon>
        <taxon>Mollisiaceae</taxon>
        <taxon>Phialocephala</taxon>
        <taxon>Phialocephala fortinii species complex</taxon>
    </lineage>
</organism>
<name>A0A1L7XW27_9HELO</name>
<dbReference type="PRINTS" id="PR00420">
    <property type="entry name" value="RNGMNOXGNASE"/>
</dbReference>
<keyword evidence="4" id="KW-0560">Oxidoreductase</keyword>
<keyword evidence="5" id="KW-0503">Monooxygenase</keyword>
<evidence type="ECO:0000313" key="9">
    <source>
        <dbReference type="Proteomes" id="UP000184330"/>
    </source>
</evidence>
<feature type="transmembrane region" description="Helical" evidence="6">
    <location>
        <begin position="21"/>
        <end position="39"/>
    </location>
</feature>
<evidence type="ECO:0000256" key="3">
    <source>
        <dbReference type="ARBA" id="ARBA00022827"/>
    </source>
</evidence>
<proteinExistence type="inferred from homology"/>
<dbReference type="AlphaFoldDB" id="A0A1L7XW27"/>
<sequence>MARNHLYESISQTGRPARKTIGIIGAAIAGPVFALQILSNPTLRSLYRPVLYDQSPDPAHSHKIARNDLTGGAAVGLGPNGLFPLYSLGLRSAIDEVSCEFGGARFWRAKLGKRLMDDENVEQATAGRHWYLNGGENLTWSEDVGANMRILERRDLQQLLLDAVRGRGGEIIWDRKLKDIERVGDGRVRARFKGGECLDVDLLVGAEGAWSEVRRHLLRQNDKKTADSRWVPEFMNATGLYGIFSPRKGHLWTDAGSMEFFQDTHGIWLDRGNLSTSPLPHGKIRWDLQLPEHTPPSAGSSPDHETEFERGWKSKMAPGLYSKDSTIRILRDYASIYHPVTGTFGRLLAASDRIIRTPMRQRAWEADEIQKDNIVLIGDAARLMPPSSGQGPAFAIEDATVLADCLLKHSSEGNLGKALEEYARIQVPKSKKMVTMSSYTGKIGLGERWYWRLLRDYGTKFTPFVDMKK</sequence>
<dbReference type="EMBL" id="FJOG01000067">
    <property type="protein sequence ID" value="CZR69208.1"/>
    <property type="molecule type" value="Genomic_DNA"/>
</dbReference>
<accession>A0A1L7XW27</accession>
<dbReference type="SUPFAM" id="SSF51905">
    <property type="entry name" value="FAD/NAD(P)-binding domain"/>
    <property type="match status" value="1"/>
</dbReference>
<dbReference type="InterPro" id="IPR002938">
    <property type="entry name" value="FAD-bd"/>
</dbReference>
<dbReference type="Proteomes" id="UP000184330">
    <property type="component" value="Unassembled WGS sequence"/>
</dbReference>
<keyword evidence="6" id="KW-0812">Transmembrane</keyword>
<evidence type="ECO:0000256" key="4">
    <source>
        <dbReference type="ARBA" id="ARBA00023002"/>
    </source>
</evidence>
<evidence type="ECO:0000259" key="7">
    <source>
        <dbReference type="Pfam" id="PF01494"/>
    </source>
</evidence>
<protein>
    <recommendedName>
        <fullName evidence="7">FAD-binding domain-containing protein</fullName>
    </recommendedName>
</protein>
<dbReference type="PANTHER" id="PTHR13789">
    <property type="entry name" value="MONOOXYGENASE"/>
    <property type="match status" value="1"/>
</dbReference>
<dbReference type="Pfam" id="PF01494">
    <property type="entry name" value="FAD_binding_3"/>
    <property type="match status" value="1"/>
</dbReference>
<dbReference type="STRING" id="576137.A0A1L7XW27"/>
<feature type="domain" description="FAD-binding" evidence="7">
    <location>
        <begin position="133"/>
        <end position="435"/>
    </location>
</feature>
<dbReference type="GO" id="GO:0071949">
    <property type="term" value="F:FAD binding"/>
    <property type="evidence" value="ECO:0007669"/>
    <property type="project" value="InterPro"/>
</dbReference>
<evidence type="ECO:0000256" key="2">
    <source>
        <dbReference type="ARBA" id="ARBA00022630"/>
    </source>
</evidence>
<evidence type="ECO:0000256" key="6">
    <source>
        <dbReference type="SAM" id="Phobius"/>
    </source>
</evidence>
<keyword evidence="6" id="KW-0472">Membrane</keyword>
<dbReference type="GO" id="GO:0004497">
    <property type="term" value="F:monooxygenase activity"/>
    <property type="evidence" value="ECO:0007669"/>
    <property type="project" value="UniProtKB-KW"/>
</dbReference>
<keyword evidence="9" id="KW-1185">Reference proteome</keyword>
<comment type="similarity">
    <text evidence="1">Belongs to the paxM FAD-dependent monooxygenase family.</text>
</comment>
<keyword evidence="6" id="KW-1133">Transmembrane helix</keyword>
<dbReference type="OrthoDB" id="16820at2759"/>
<evidence type="ECO:0000313" key="8">
    <source>
        <dbReference type="EMBL" id="CZR69208.1"/>
    </source>
</evidence>
<dbReference type="InterPro" id="IPR050493">
    <property type="entry name" value="FAD-dep_Monooxygenase_BioMet"/>
</dbReference>
<keyword evidence="3" id="KW-0274">FAD</keyword>
<evidence type="ECO:0000256" key="5">
    <source>
        <dbReference type="ARBA" id="ARBA00023033"/>
    </source>
</evidence>
<dbReference type="InterPro" id="IPR036188">
    <property type="entry name" value="FAD/NAD-bd_sf"/>
</dbReference>
<dbReference type="Gene3D" id="3.50.50.60">
    <property type="entry name" value="FAD/NAD(P)-binding domain"/>
    <property type="match status" value="1"/>
</dbReference>
<dbReference type="PANTHER" id="PTHR13789:SF309">
    <property type="entry name" value="PUTATIVE (AFU_ORTHOLOGUE AFUA_6G14510)-RELATED"/>
    <property type="match status" value="1"/>
</dbReference>
<evidence type="ECO:0000256" key="1">
    <source>
        <dbReference type="ARBA" id="ARBA00007992"/>
    </source>
</evidence>
<reference evidence="8 9" key="1">
    <citation type="submission" date="2016-03" db="EMBL/GenBank/DDBJ databases">
        <authorList>
            <person name="Ploux O."/>
        </authorList>
    </citation>
    <scope>NUCLEOTIDE SEQUENCE [LARGE SCALE GENOMIC DNA]</scope>
    <source>
        <strain evidence="8 9">UAMH 11012</strain>
    </source>
</reference>